<dbReference type="InterPro" id="IPR002347">
    <property type="entry name" value="SDR_fam"/>
</dbReference>
<dbReference type="AlphaFoldDB" id="A0A8H6VJI6"/>
<comment type="similarity">
    <text evidence="1">Belongs to the short-chain dehydrogenases/reductases (SDR) family.</text>
</comment>
<proteinExistence type="inferred from homology"/>
<sequence>MATKILTESIPRPVQTYHRTTYPRLAFEKSDFNGHDKTVLITGGATGIGFATAKAFAKAGVQRIVIVSRSPEPQKKARAELEATFAKLQVKTHSASVTDYGRMAEILRETGRIDILVLSAMADHPFTPVHEVSTDKLDEVFQMNVIAQFDLIKSFLALPMPDHSQKTVLAINTLAAQTVLPGLVGYGSSKAAMLHVLQHFADQESTKAVGERAKFVSYHPGVIWTENVAKMLPPGAPWPEGVEWEDIQLPANFAVWLAGPQSDFLHGRFVWAQWDVEELIALKEKVEKEPNFLRLGLVL</sequence>
<evidence type="ECO:0000313" key="4">
    <source>
        <dbReference type="EMBL" id="KAF7192762.1"/>
    </source>
</evidence>
<dbReference type="InterPro" id="IPR057326">
    <property type="entry name" value="KR_dom"/>
</dbReference>
<protein>
    <submittedName>
        <fullName evidence="4">Short chain dehydrogenase citE</fullName>
    </submittedName>
</protein>
<dbReference type="GO" id="GO:0050664">
    <property type="term" value="F:oxidoreductase activity, acting on NAD(P)H, oxygen as acceptor"/>
    <property type="evidence" value="ECO:0007669"/>
    <property type="project" value="TreeGrafter"/>
</dbReference>
<dbReference type="Proteomes" id="UP000660729">
    <property type="component" value="Unassembled WGS sequence"/>
</dbReference>
<accession>A0A8H6VJI6</accession>
<organism evidence="4 5">
    <name type="scientific">Pseudocercospora fuligena</name>
    <dbReference type="NCBI Taxonomy" id="685502"/>
    <lineage>
        <taxon>Eukaryota</taxon>
        <taxon>Fungi</taxon>
        <taxon>Dikarya</taxon>
        <taxon>Ascomycota</taxon>
        <taxon>Pezizomycotina</taxon>
        <taxon>Dothideomycetes</taxon>
        <taxon>Dothideomycetidae</taxon>
        <taxon>Mycosphaerellales</taxon>
        <taxon>Mycosphaerellaceae</taxon>
        <taxon>Pseudocercospora</taxon>
    </lineage>
</organism>
<dbReference type="PRINTS" id="PR00081">
    <property type="entry name" value="GDHRDH"/>
</dbReference>
<keyword evidence="5" id="KW-1185">Reference proteome</keyword>
<dbReference type="Pfam" id="PF00106">
    <property type="entry name" value="adh_short"/>
    <property type="match status" value="1"/>
</dbReference>
<dbReference type="PANTHER" id="PTHR43008:SF4">
    <property type="entry name" value="CHAIN DEHYDROGENASE, PUTATIVE (AFU_ORTHOLOGUE AFUA_4G08710)-RELATED"/>
    <property type="match status" value="1"/>
</dbReference>
<evidence type="ECO:0000256" key="2">
    <source>
        <dbReference type="ARBA" id="ARBA00023002"/>
    </source>
</evidence>
<evidence type="ECO:0000259" key="3">
    <source>
        <dbReference type="SMART" id="SM00822"/>
    </source>
</evidence>
<dbReference type="EMBL" id="JABCIY010000109">
    <property type="protein sequence ID" value="KAF7192762.1"/>
    <property type="molecule type" value="Genomic_DNA"/>
</dbReference>
<dbReference type="GO" id="GO:0016616">
    <property type="term" value="F:oxidoreductase activity, acting on the CH-OH group of donors, NAD or NADP as acceptor"/>
    <property type="evidence" value="ECO:0007669"/>
    <property type="project" value="UniProtKB-ARBA"/>
</dbReference>
<dbReference type="SUPFAM" id="SSF51735">
    <property type="entry name" value="NAD(P)-binding Rossmann-fold domains"/>
    <property type="match status" value="1"/>
</dbReference>
<gene>
    <name evidence="4" type="ORF">HII31_05903</name>
</gene>
<evidence type="ECO:0000256" key="1">
    <source>
        <dbReference type="ARBA" id="ARBA00006484"/>
    </source>
</evidence>
<name>A0A8H6VJI6_9PEZI</name>
<dbReference type="InterPro" id="IPR036291">
    <property type="entry name" value="NAD(P)-bd_dom_sf"/>
</dbReference>
<keyword evidence="2" id="KW-0560">Oxidoreductase</keyword>
<dbReference type="PANTHER" id="PTHR43008">
    <property type="entry name" value="BENZIL REDUCTASE"/>
    <property type="match status" value="1"/>
</dbReference>
<reference evidence="4" key="1">
    <citation type="submission" date="2020-04" db="EMBL/GenBank/DDBJ databases">
        <title>Draft genome resource of the tomato pathogen Pseudocercospora fuligena.</title>
        <authorList>
            <person name="Zaccaron A."/>
        </authorList>
    </citation>
    <scope>NUCLEOTIDE SEQUENCE</scope>
    <source>
        <strain evidence="4">PF001</strain>
    </source>
</reference>
<evidence type="ECO:0000313" key="5">
    <source>
        <dbReference type="Proteomes" id="UP000660729"/>
    </source>
</evidence>
<comment type="caution">
    <text evidence="4">The sequence shown here is derived from an EMBL/GenBank/DDBJ whole genome shotgun (WGS) entry which is preliminary data.</text>
</comment>
<dbReference type="CDD" id="cd05233">
    <property type="entry name" value="SDR_c"/>
    <property type="match status" value="1"/>
</dbReference>
<feature type="domain" description="Ketoreductase" evidence="3">
    <location>
        <begin position="37"/>
        <end position="227"/>
    </location>
</feature>
<dbReference type="OrthoDB" id="1933717at2759"/>
<dbReference type="Gene3D" id="3.40.50.720">
    <property type="entry name" value="NAD(P)-binding Rossmann-like Domain"/>
    <property type="match status" value="1"/>
</dbReference>
<dbReference type="SMART" id="SM00822">
    <property type="entry name" value="PKS_KR"/>
    <property type="match status" value="1"/>
</dbReference>